<dbReference type="InterPro" id="IPR003018">
    <property type="entry name" value="GAF"/>
</dbReference>
<accession>A0ABU4IEN3</accession>
<reference evidence="4 5" key="1">
    <citation type="submission" date="2023-11" db="EMBL/GenBank/DDBJ databases">
        <title>Plant-associative lifestyle of Vibrio porteresiae and its evolutionary dynamics.</title>
        <authorList>
            <person name="Rameshkumar N."/>
            <person name="Kirti K."/>
        </authorList>
    </citation>
    <scope>NUCLEOTIDE SEQUENCE [LARGE SCALE GENOMIC DNA]</scope>
    <source>
        <strain evidence="4 5">MSSRF60</strain>
    </source>
</reference>
<dbReference type="InterPro" id="IPR050469">
    <property type="entry name" value="Diguanylate_Cyclase"/>
</dbReference>
<evidence type="ECO:0000313" key="4">
    <source>
        <dbReference type="EMBL" id="MDW6016292.1"/>
    </source>
</evidence>
<dbReference type="InterPro" id="IPR000160">
    <property type="entry name" value="GGDEF_dom"/>
</dbReference>
<protein>
    <recommendedName>
        <fullName evidence="1">diguanylate cyclase</fullName>
        <ecNumber evidence="1">2.7.7.65</ecNumber>
    </recommendedName>
</protein>
<keyword evidence="4" id="KW-0548">Nucleotidyltransferase</keyword>
<dbReference type="PANTHER" id="PTHR45138">
    <property type="entry name" value="REGULATORY COMPONENTS OF SENSORY TRANSDUCTION SYSTEM"/>
    <property type="match status" value="1"/>
</dbReference>
<evidence type="ECO:0000259" key="3">
    <source>
        <dbReference type="PROSITE" id="PS50887"/>
    </source>
</evidence>
<keyword evidence="5" id="KW-1185">Reference proteome</keyword>
<evidence type="ECO:0000256" key="1">
    <source>
        <dbReference type="ARBA" id="ARBA00012528"/>
    </source>
</evidence>
<dbReference type="InterPro" id="IPR029787">
    <property type="entry name" value="Nucleotide_cyclase"/>
</dbReference>
<evidence type="ECO:0000256" key="2">
    <source>
        <dbReference type="ARBA" id="ARBA00034247"/>
    </source>
</evidence>
<dbReference type="SMART" id="SM00065">
    <property type="entry name" value="GAF"/>
    <property type="match status" value="1"/>
</dbReference>
<comment type="caution">
    <text evidence="4">The sequence shown here is derived from an EMBL/GenBank/DDBJ whole genome shotgun (WGS) entry which is preliminary data.</text>
</comment>
<organism evidence="4 5">
    <name type="scientific">Vibrio plantisponsor</name>
    <dbReference type="NCBI Taxonomy" id="664643"/>
    <lineage>
        <taxon>Bacteria</taxon>
        <taxon>Pseudomonadati</taxon>
        <taxon>Pseudomonadota</taxon>
        <taxon>Gammaproteobacteria</taxon>
        <taxon>Vibrionales</taxon>
        <taxon>Vibrionaceae</taxon>
        <taxon>Vibrio</taxon>
    </lineage>
</organism>
<dbReference type="Pfam" id="PF01590">
    <property type="entry name" value="GAF"/>
    <property type="match status" value="1"/>
</dbReference>
<dbReference type="SUPFAM" id="SSF55781">
    <property type="entry name" value="GAF domain-like"/>
    <property type="match status" value="1"/>
</dbReference>
<dbReference type="InterPro" id="IPR029016">
    <property type="entry name" value="GAF-like_dom_sf"/>
</dbReference>
<gene>
    <name evidence="4" type="ORF">SBW85_00720</name>
</gene>
<dbReference type="SMART" id="SM00267">
    <property type="entry name" value="GGDEF"/>
    <property type="match status" value="1"/>
</dbReference>
<dbReference type="EC" id="2.7.7.65" evidence="1"/>
<feature type="domain" description="GGDEF" evidence="3">
    <location>
        <begin position="213"/>
        <end position="346"/>
    </location>
</feature>
<dbReference type="GO" id="GO:0052621">
    <property type="term" value="F:diguanylate cyclase activity"/>
    <property type="evidence" value="ECO:0007669"/>
    <property type="project" value="UniProtKB-EC"/>
</dbReference>
<dbReference type="Gene3D" id="3.30.450.40">
    <property type="match status" value="1"/>
</dbReference>
<name>A0ABU4IEN3_9VIBR</name>
<dbReference type="InterPro" id="IPR043128">
    <property type="entry name" value="Rev_trsase/Diguanyl_cyclase"/>
</dbReference>
<dbReference type="Proteomes" id="UP001272325">
    <property type="component" value="Unassembled WGS sequence"/>
</dbReference>
<dbReference type="SUPFAM" id="SSF55073">
    <property type="entry name" value="Nucleotide cyclase"/>
    <property type="match status" value="1"/>
</dbReference>
<evidence type="ECO:0000313" key="5">
    <source>
        <dbReference type="Proteomes" id="UP001272325"/>
    </source>
</evidence>
<comment type="catalytic activity">
    <reaction evidence="2">
        <text>2 GTP = 3',3'-c-di-GMP + 2 diphosphate</text>
        <dbReference type="Rhea" id="RHEA:24898"/>
        <dbReference type="ChEBI" id="CHEBI:33019"/>
        <dbReference type="ChEBI" id="CHEBI:37565"/>
        <dbReference type="ChEBI" id="CHEBI:58805"/>
        <dbReference type="EC" id="2.7.7.65"/>
    </reaction>
</comment>
<dbReference type="CDD" id="cd01949">
    <property type="entry name" value="GGDEF"/>
    <property type="match status" value="1"/>
</dbReference>
<dbReference type="Pfam" id="PF00990">
    <property type="entry name" value="GGDEF"/>
    <property type="match status" value="1"/>
</dbReference>
<dbReference type="PANTHER" id="PTHR45138:SF9">
    <property type="entry name" value="DIGUANYLATE CYCLASE DGCM-RELATED"/>
    <property type="match status" value="1"/>
</dbReference>
<dbReference type="PROSITE" id="PS50887">
    <property type="entry name" value="GGDEF"/>
    <property type="match status" value="1"/>
</dbReference>
<keyword evidence="4" id="KW-0808">Transferase</keyword>
<proteinExistence type="predicted"/>
<dbReference type="Gene3D" id="3.30.70.270">
    <property type="match status" value="1"/>
</dbReference>
<dbReference type="RefSeq" id="WP_171138877.1">
    <property type="nucleotide sequence ID" value="NZ_AP024893.1"/>
</dbReference>
<sequence>MPTERKFPPSKLSTLEKGQEIKLPVEFIQELSSALSLQEVLDSVSQWIHKLFDAERASITLQNGHDFLKLYSISGNKAIPLDYDVPIADTFVGRVFSKRTLTVCDDLEQSHELDCQLLSQYGLKTCMDAPLISGDICLGTLNVAHNQTNYYTELHALKLQCLANWIALNIRLHLQVKELKYLASTDHLTGAPNRRAFTTAIIQSIREFHEQGKLFFIGLMDIDHFKALNDRYGHNAGDYVLRKVVKVTEDLVGNLGHISRIGGEEFAIILNQSCEQEAVKLFKAIKDALANTVINYDGEEIYFTVSIGVTHIAQGDDTPESLLKRSDKALYNAKSMGRNRVNTFTTTRLLN</sequence>
<dbReference type="NCBIfam" id="TIGR00254">
    <property type="entry name" value="GGDEF"/>
    <property type="match status" value="1"/>
</dbReference>
<dbReference type="EMBL" id="JAWRCN010000001">
    <property type="protein sequence ID" value="MDW6016292.1"/>
    <property type="molecule type" value="Genomic_DNA"/>
</dbReference>